<evidence type="ECO:0000313" key="2">
    <source>
        <dbReference type="Proteomes" id="UP000030889"/>
    </source>
</evidence>
<dbReference type="EMBL" id="JRGF01000002">
    <property type="protein sequence ID" value="KHE42702.1"/>
    <property type="molecule type" value="Genomic_DNA"/>
</dbReference>
<gene>
    <name evidence="1" type="ORF">LG35_01380</name>
</gene>
<evidence type="ECO:0000313" key="1">
    <source>
        <dbReference type="EMBL" id="KHE42702.1"/>
    </source>
</evidence>
<protein>
    <recommendedName>
        <fullName evidence="3">Nucleotidyltransferase</fullName>
    </recommendedName>
</protein>
<keyword evidence="2" id="KW-1185">Reference proteome</keyword>
<sequence length="349" mass="39930">MGNALFDTRCDAASVAAWDRADWEALFRLAARQGVLAVVYDAVSLLPKENRPPRNLNLRWALSVENIENRYCMQLANGAELAGLWTAAGFRPVVLKGFAVSRYYPVPEHRECGDFDCFLGQDRELGDSIAVGAGAVLEESGYKHSHILYKGLMVENHRFCIGVRGSREAKELERFLEGLLEEGAAEDKVPGTDMILPPVMFNALFLTFHGLKHFLGEGIRLRHICDWACFVAREQQNMDWQTFYAVCDRYHMRRYADVMTAIAVHGLGLRVENPEITVDSRYADRVLSSVLNDNDLINSRGKGKWWERFKLLSNMSRYRWKYREIYQKGYFGEMVQLVTGFVLDRNPKI</sequence>
<organism evidence="1 2">
    <name type="scientific">Alistipes inops</name>
    <dbReference type="NCBI Taxonomy" id="1501391"/>
    <lineage>
        <taxon>Bacteria</taxon>
        <taxon>Pseudomonadati</taxon>
        <taxon>Bacteroidota</taxon>
        <taxon>Bacteroidia</taxon>
        <taxon>Bacteroidales</taxon>
        <taxon>Rikenellaceae</taxon>
        <taxon>Alistipes</taxon>
    </lineage>
</organism>
<dbReference type="Pfam" id="PF14907">
    <property type="entry name" value="NTP_transf_5"/>
    <property type="match status" value="1"/>
</dbReference>
<name>A0ABR4YKQ5_9BACT</name>
<accession>A0ABR4YKQ5</accession>
<dbReference type="Proteomes" id="UP000030889">
    <property type="component" value="Unassembled WGS sequence"/>
</dbReference>
<reference evidence="1 2" key="1">
    <citation type="submission" date="2014-09" db="EMBL/GenBank/DDBJ databases">
        <title>Alistipes sp. 627, sp. nov., a novel member of the family Rikenellaceae isolated from human faeces.</title>
        <authorList>
            <person name="Shkoporov A.N."/>
            <person name="Chaplin A.V."/>
            <person name="Motuzova O.V."/>
            <person name="Kafarskaia L.I."/>
            <person name="Khokhlova E.V."/>
            <person name="Efimov B.A."/>
        </authorList>
    </citation>
    <scope>NUCLEOTIDE SEQUENCE [LARGE SCALE GENOMIC DNA]</scope>
    <source>
        <strain evidence="1 2">627</strain>
    </source>
</reference>
<proteinExistence type="predicted"/>
<evidence type="ECO:0008006" key="3">
    <source>
        <dbReference type="Google" id="ProtNLM"/>
    </source>
</evidence>
<dbReference type="InterPro" id="IPR039498">
    <property type="entry name" value="NTP_transf_5"/>
</dbReference>
<comment type="caution">
    <text evidence="1">The sequence shown here is derived from an EMBL/GenBank/DDBJ whole genome shotgun (WGS) entry which is preliminary data.</text>
</comment>